<organism evidence="2 3">
    <name type="scientific">Solobacterium moorei</name>
    <dbReference type="NCBI Taxonomy" id="102148"/>
    <lineage>
        <taxon>Bacteria</taxon>
        <taxon>Bacillati</taxon>
        <taxon>Bacillota</taxon>
        <taxon>Erysipelotrichia</taxon>
        <taxon>Erysipelotrichales</taxon>
        <taxon>Erysipelotrichaceae</taxon>
        <taxon>Solobacterium</taxon>
    </lineage>
</organism>
<dbReference type="SUPFAM" id="SSF51971">
    <property type="entry name" value="Nucleotide-binding domain"/>
    <property type="match status" value="1"/>
</dbReference>
<dbReference type="RefSeq" id="WP_118765004.1">
    <property type="nucleotide sequence ID" value="NZ_CABJCF010000003.1"/>
</dbReference>
<evidence type="ECO:0000313" key="3">
    <source>
        <dbReference type="Proteomes" id="UP000284731"/>
    </source>
</evidence>
<dbReference type="Proteomes" id="UP000284731">
    <property type="component" value="Unassembled WGS sequence"/>
</dbReference>
<name>A0A412PCJ4_9FIRM</name>
<proteinExistence type="predicted"/>
<dbReference type="PANTHER" id="PTHR42783:SF3">
    <property type="entry name" value="GLUTAMATE SYNTHASE [NADPH] SMALL CHAIN-RELATED"/>
    <property type="match status" value="1"/>
</dbReference>
<dbReference type="PRINTS" id="PR00419">
    <property type="entry name" value="ADXRDTASE"/>
</dbReference>
<comment type="caution">
    <text evidence="2">The sequence shown here is derived from an EMBL/GenBank/DDBJ whole genome shotgun (WGS) entry which is preliminary data.</text>
</comment>
<reference evidence="2 3" key="1">
    <citation type="submission" date="2018-08" db="EMBL/GenBank/DDBJ databases">
        <title>A genome reference for cultivated species of the human gut microbiota.</title>
        <authorList>
            <person name="Zou Y."/>
            <person name="Xue W."/>
            <person name="Luo G."/>
        </authorList>
    </citation>
    <scope>NUCLEOTIDE SEQUENCE [LARGE SCALE GENOMIC DNA]</scope>
    <source>
        <strain evidence="2 3">AF18-46</strain>
    </source>
</reference>
<dbReference type="InterPro" id="IPR023753">
    <property type="entry name" value="FAD/NAD-binding_dom"/>
</dbReference>
<feature type="domain" description="FAD/NAD(P)-binding" evidence="1">
    <location>
        <begin position="5"/>
        <end position="294"/>
    </location>
</feature>
<dbReference type="GO" id="GO:0016491">
    <property type="term" value="F:oxidoreductase activity"/>
    <property type="evidence" value="ECO:0007669"/>
    <property type="project" value="InterPro"/>
</dbReference>
<accession>A0A412PCJ4</accession>
<dbReference type="InterPro" id="IPR036188">
    <property type="entry name" value="FAD/NAD-bd_sf"/>
</dbReference>
<dbReference type="Gene3D" id="3.50.50.60">
    <property type="entry name" value="FAD/NAD(P)-binding domain"/>
    <property type="match status" value="2"/>
</dbReference>
<dbReference type="EMBL" id="QRWX01000003">
    <property type="protein sequence ID" value="RGT54947.1"/>
    <property type="molecule type" value="Genomic_DNA"/>
</dbReference>
<evidence type="ECO:0000259" key="1">
    <source>
        <dbReference type="Pfam" id="PF07992"/>
    </source>
</evidence>
<dbReference type="Pfam" id="PF07992">
    <property type="entry name" value="Pyr_redox_2"/>
    <property type="match status" value="1"/>
</dbReference>
<sequence>MAKKRIAYIGAGPATLYSIQTLLKLGEYDVEVFDMNDRAGGACYTGIPQFRFNTSFIDKLMDELTAAGVQFHFQTIVGKDIPFCDLQKKFDRIVVAIGAQVENMFGLEAKGGCIAGLSLLHDLNIKHMHDFYKENYKHAVVWGGGNVAMDCSRSLVRIMDDVKIIYRRSEAEMPAHKGEIKDARDEGVIFHFLENIKEVLRDEAGKVTGVKAIAMELGEPDASGRRSTHEVEGSEHIIPCDLVVAAIGQKVDFSILDENLNLTSGQHQSTIGNVLITGDAYLGPQSIAAAIKDGREVAKEVHESFIETER</sequence>
<dbReference type="PANTHER" id="PTHR42783">
    <property type="entry name" value="GLUTAMATE SYNTHASE [NADPH] SMALL CHAIN"/>
    <property type="match status" value="1"/>
</dbReference>
<gene>
    <name evidence="2" type="ORF">DWX20_07195</name>
</gene>
<dbReference type="AlphaFoldDB" id="A0A412PCJ4"/>
<evidence type="ECO:0000313" key="2">
    <source>
        <dbReference type="EMBL" id="RGT54947.1"/>
    </source>
</evidence>
<protein>
    <submittedName>
        <fullName evidence="2">Pyridine nucleotide-disulfide oxidoreductase</fullName>
    </submittedName>
</protein>